<feature type="region of interest" description="Disordered" evidence="1">
    <location>
        <begin position="1"/>
        <end position="212"/>
    </location>
</feature>
<organism evidence="2 3">
    <name type="scientific">Aspergillus cristatus</name>
    <name type="common">Chinese Fuzhuan brick tea-fermentation fungus</name>
    <name type="synonym">Eurotium cristatum</name>
    <dbReference type="NCBI Taxonomy" id="573508"/>
    <lineage>
        <taxon>Eukaryota</taxon>
        <taxon>Fungi</taxon>
        <taxon>Dikarya</taxon>
        <taxon>Ascomycota</taxon>
        <taxon>Pezizomycotina</taxon>
        <taxon>Eurotiomycetes</taxon>
        <taxon>Eurotiomycetidae</taxon>
        <taxon>Eurotiales</taxon>
        <taxon>Aspergillaceae</taxon>
        <taxon>Aspergillus</taxon>
        <taxon>Aspergillus subgen. Aspergillus</taxon>
    </lineage>
</organism>
<feature type="compositionally biased region" description="Pro residues" evidence="1">
    <location>
        <begin position="138"/>
        <end position="148"/>
    </location>
</feature>
<evidence type="ECO:0000313" key="2">
    <source>
        <dbReference type="EMBL" id="ODM18973.1"/>
    </source>
</evidence>
<dbReference type="OrthoDB" id="10493190at2759"/>
<dbReference type="EMBL" id="JXNT01000005">
    <property type="protein sequence ID" value="ODM18973.1"/>
    <property type="molecule type" value="Genomic_DNA"/>
</dbReference>
<evidence type="ECO:0000313" key="3">
    <source>
        <dbReference type="Proteomes" id="UP000094569"/>
    </source>
</evidence>
<comment type="caution">
    <text evidence="2">The sequence shown here is derived from an EMBL/GenBank/DDBJ whole genome shotgun (WGS) entry which is preliminary data.</text>
</comment>
<protein>
    <submittedName>
        <fullName evidence="2">Uncharacterized protein</fullName>
    </submittedName>
</protein>
<evidence type="ECO:0000256" key="1">
    <source>
        <dbReference type="SAM" id="MobiDB-lite"/>
    </source>
</evidence>
<dbReference type="VEuPathDB" id="FungiDB:SI65_05590"/>
<keyword evidence="3" id="KW-1185">Reference proteome</keyword>
<feature type="compositionally biased region" description="Low complexity" evidence="1">
    <location>
        <begin position="70"/>
        <end position="80"/>
    </location>
</feature>
<feature type="compositionally biased region" description="Pro residues" evidence="1">
    <location>
        <begin position="113"/>
        <end position="129"/>
    </location>
</feature>
<dbReference type="Proteomes" id="UP000094569">
    <property type="component" value="Unassembled WGS sequence"/>
</dbReference>
<dbReference type="PRINTS" id="PR01217">
    <property type="entry name" value="PRICHEXTENSN"/>
</dbReference>
<feature type="compositionally biased region" description="Polar residues" evidence="1">
    <location>
        <begin position="10"/>
        <end position="37"/>
    </location>
</feature>
<feature type="compositionally biased region" description="Basic and acidic residues" evidence="1">
    <location>
        <begin position="189"/>
        <end position="199"/>
    </location>
</feature>
<feature type="compositionally biased region" description="Polar residues" evidence="1">
    <location>
        <begin position="82"/>
        <end position="91"/>
    </location>
</feature>
<name>A0A1E3BDD0_ASPCR</name>
<sequence>MTIPKDHKQICSSYGAPTSGNANGNTGDSVTVPQLTPGNDGASYPSEDENPGVADTVSGNPPAANPPVPSSQVSSAPAVALQPTTVGTIVTKSDYITPDPTFEPTPESNSPVPDTPAPSSPAAPEPAPPAATNYIMPDPTPQSTPQPTPESTEPSTPEPTHESPPTHTAGPRPRPTHEWPGAVPFWQPKPHDHEGHWHTEGGPAPPKPENTLIAPAVQDDDFLSLDFLRKAEE</sequence>
<reference evidence="2 3" key="1">
    <citation type="journal article" date="2016" name="BMC Genomics">
        <title>Comparative genomic and transcriptomic analyses of the Fuzhuan brick tea-fermentation fungus Aspergillus cristatus.</title>
        <authorList>
            <person name="Ge Y."/>
            <person name="Wang Y."/>
            <person name="Liu Y."/>
            <person name="Tan Y."/>
            <person name="Ren X."/>
            <person name="Zhang X."/>
            <person name="Hyde K.D."/>
            <person name="Liu Y."/>
            <person name="Liu Z."/>
        </authorList>
    </citation>
    <scope>NUCLEOTIDE SEQUENCE [LARGE SCALE GENOMIC DNA]</scope>
    <source>
        <strain evidence="2 3">GZAAS20.1005</strain>
    </source>
</reference>
<gene>
    <name evidence="2" type="ORF">SI65_05590</name>
</gene>
<proteinExistence type="predicted"/>
<accession>A0A1E3BDD0</accession>
<dbReference type="AlphaFoldDB" id="A0A1E3BDD0"/>